<evidence type="ECO:0000256" key="2">
    <source>
        <dbReference type="ARBA" id="ARBA00022642"/>
    </source>
</evidence>
<feature type="domain" description="Cytidyltransferase-like" evidence="8">
    <location>
        <begin position="4"/>
        <end position="181"/>
    </location>
</feature>
<comment type="pathway">
    <text evidence="1">Cofactor biosynthesis; NAD(+) biosynthesis.</text>
</comment>
<dbReference type="GO" id="GO:0009435">
    <property type="term" value="P:NAD+ biosynthetic process"/>
    <property type="evidence" value="ECO:0007669"/>
    <property type="project" value="UniProtKB-UniPathway"/>
</dbReference>
<evidence type="ECO:0000256" key="7">
    <source>
        <dbReference type="ARBA" id="ARBA00023027"/>
    </source>
</evidence>
<keyword evidence="6" id="KW-0067">ATP-binding</keyword>
<proteinExistence type="inferred from homology"/>
<evidence type="ECO:0000256" key="4">
    <source>
        <dbReference type="ARBA" id="ARBA00022695"/>
    </source>
</evidence>
<keyword evidence="7" id="KW-0520">NAD</keyword>
<evidence type="ECO:0000256" key="1">
    <source>
        <dbReference type="ARBA" id="ARBA00004790"/>
    </source>
</evidence>
<evidence type="ECO:0000256" key="5">
    <source>
        <dbReference type="ARBA" id="ARBA00022741"/>
    </source>
</evidence>
<dbReference type="InterPro" id="IPR014729">
    <property type="entry name" value="Rossmann-like_a/b/a_fold"/>
</dbReference>
<evidence type="ECO:0000256" key="3">
    <source>
        <dbReference type="ARBA" id="ARBA00022679"/>
    </source>
</evidence>
<keyword evidence="2" id="KW-0662">Pyridine nucleotide biosynthesis</keyword>
<evidence type="ECO:0000256" key="6">
    <source>
        <dbReference type="ARBA" id="ARBA00022840"/>
    </source>
</evidence>
<dbReference type="AlphaFoldDB" id="A0A3B0Z1K4"/>
<dbReference type="EC" id="2.7.7.18" evidence="9"/>
<dbReference type="NCBIfam" id="NF000839">
    <property type="entry name" value="PRK00071.1-1"/>
    <property type="match status" value="1"/>
</dbReference>
<protein>
    <submittedName>
        <fullName evidence="9">Nicotinate-nucleotide adenylyltransferase</fullName>
        <ecNumber evidence="9">2.7.7.18</ecNumber>
    </submittedName>
</protein>
<gene>
    <name evidence="9" type="ORF">MNBD_GAMMA13-619</name>
</gene>
<name>A0A3B0Z1K4_9ZZZZ</name>
<evidence type="ECO:0000259" key="8">
    <source>
        <dbReference type="Pfam" id="PF01467"/>
    </source>
</evidence>
<dbReference type="UniPathway" id="UPA00253"/>
<sequence length="209" mass="23222">MICILGGTFDPVHFGHLRPALDVQQALGIEQVRLLPCRLPVHRTQPNLSASQRLQLLELAINGEDGLAIDSRELQRDGPSYMVDTLESLRAEAGQQPVCLALGMDVLAELDSWHRWRELLSLCHLVVMQRPGGQWPGPSELADHLQRAHVETVDAVYARPAGSVLAVSVTQMAVSSTQIRQLLTHGRSARYLTPITVLTRIKQENWYAN</sequence>
<dbReference type="PANTHER" id="PTHR39321:SF3">
    <property type="entry name" value="PHOSPHOPANTETHEINE ADENYLYLTRANSFERASE"/>
    <property type="match status" value="1"/>
</dbReference>
<accession>A0A3B0Z1K4</accession>
<dbReference type="GO" id="GO:0005524">
    <property type="term" value="F:ATP binding"/>
    <property type="evidence" value="ECO:0007669"/>
    <property type="project" value="UniProtKB-KW"/>
</dbReference>
<organism evidence="9">
    <name type="scientific">hydrothermal vent metagenome</name>
    <dbReference type="NCBI Taxonomy" id="652676"/>
    <lineage>
        <taxon>unclassified sequences</taxon>
        <taxon>metagenomes</taxon>
        <taxon>ecological metagenomes</taxon>
    </lineage>
</organism>
<dbReference type="InterPro" id="IPR004821">
    <property type="entry name" value="Cyt_trans-like"/>
</dbReference>
<dbReference type="Pfam" id="PF01467">
    <property type="entry name" value="CTP_transf_like"/>
    <property type="match status" value="1"/>
</dbReference>
<reference evidence="9" key="1">
    <citation type="submission" date="2018-06" db="EMBL/GenBank/DDBJ databases">
        <authorList>
            <person name="Zhirakovskaya E."/>
        </authorList>
    </citation>
    <scope>NUCLEOTIDE SEQUENCE</scope>
</reference>
<dbReference type="PANTHER" id="PTHR39321">
    <property type="entry name" value="NICOTINATE-NUCLEOTIDE ADENYLYLTRANSFERASE-RELATED"/>
    <property type="match status" value="1"/>
</dbReference>
<dbReference type="EMBL" id="UOFK01000256">
    <property type="protein sequence ID" value="VAW81332.1"/>
    <property type="molecule type" value="Genomic_DNA"/>
</dbReference>
<dbReference type="Gene3D" id="3.40.50.620">
    <property type="entry name" value="HUPs"/>
    <property type="match status" value="1"/>
</dbReference>
<dbReference type="InterPro" id="IPR005248">
    <property type="entry name" value="NadD/NMNAT"/>
</dbReference>
<keyword evidence="5" id="KW-0547">Nucleotide-binding</keyword>
<evidence type="ECO:0000313" key="9">
    <source>
        <dbReference type="EMBL" id="VAW81332.1"/>
    </source>
</evidence>
<dbReference type="CDD" id="cd02165">
    <property type="entry name" value="NMNAT"/>
    <property type="match status" value="1"/>
</dbReference>
<dbReference type="SUPFAM" id="SSF52374">
    <property type="entry name" value="Nucleotidylyl transferase"/>
    <property type="match status" value="1"/>
</dbReference>
<keyword evidence="4 9" id="KW-0548">Nucleotidyltransferase</keyword>
<dbReference type="NCBIfam" id="TIGR00482">
    <property type="entry name" value="nicotinate (nicotinamide) nucleotide adenylyltransferase"/>
    <property type="match status" value="1"/>
</dbReference>
<keyword evidence="3 9" id="KW-0808">Transferase</keyword>
<dbReference type="HAMAP" id="MF_00244">
    <property type="entry name" value="NaMN_adenylyltr"/>
    <property type="match status" value="1"/>
</dbReference>
<dbReference type="GO" id="GO:0004515">
    <property type="term" value="F:nicotinate-nucleotide adenylyltransferase activity"/>
    <property type="evidence" value="ECO:0007669"/>
    <property type="project" value="UniProtKB-EC"/>
</dbReference>